<name>A0A452EXF3_CAPHI</name>
<dbReference type="PRINTS" id="PR00759">
    <property type="entry name" value="BASICPTASE"/>
</dbReference>
<dbReference type="AlphaFoldDB" id="A0A452EXF3"/>
<organism evidence="3 4">
    <name type="scientific">Capra hircus</name>
    <name type="common">Goat</name>
    <dbReference type="NCBI Taxonomy" id="9925"/>
    <lineage>
        <taxon>Eukaryota</taxon>
        <taxon>Metazoa</taxon>
        <taxon>Chordata</taxon>
        <taxon>Craniata</taxon>
        <taxon>Vertebrata</taxon>
        <taxon>Euteleostomi</taxon>
        <taxon>Mammalia</taxon>
        <taxon>Eutheria</taxon>
        <taxon>Laurasiatheria</taxon>
        <taxon>Artiodactyla</taxon>
        <taxon>Ruminantia</taxon>
        <taxon>Pecora</taxon>
        <taxon>Bovidae</taxon>
        <taxon>Caprinae</taxon>
        <taxon>Capra</taxon>
    </lineage>
</organism>
<dbReference type="EMBL" id="LWLT01000014">
    <property type="status" value="NOT_ANNOTATED_CDS"/>
    <property type="molecule type" value="Genomic_DNA"/>
</dbReference>
<dbReference type="PANTHER" id="PTHR10083:SF373">
    <property type="entry name" value="SERINE PEPTIDASE INHIBITOR, KUNITZ TYPE, 2"/>
    <property type="match status" value="1"/>
</dbReference>
<sequence length="267" mass="29215">MISGIQFDNHSQEELPTLQIEYSTLIEENKGAETMHKQGIEKRSVFPVVKGILGGVLKGVKIVGKGASILTGLAEIVKKALKGQVMISGIQFDNHTQEELPTLEIEYSTLSEENKGVETSQKRVLEKRSVVHVVKSILGGVIKGTKIFGKGASILTGLAEIVNKALKGQVMISGIQFENHKPEELPTLNMEYSTLNEENKVSPAFMPAFCMEPKFVGVCNGSMTRYFYNAQTGHCEMFVYGGCGGNENNFQTLEECMKTCFPKAGSL</sequence>
<reference evidence="3" key="2">
    <citation type="submission" date="2025-05" db="UniProtKB">
        <authorList>
            <consortium name="Ensembl"/>
        </authorList>
    </citation>
    <scope>IDENTIFICATION</scope>
</reference>
<dbReference type="CDD" id="cd22609">
    <property type="entry name" value="Kunitz_TKDP-like"/>
    <property type="match status" value="1"/>
</dbReference>
<proteinExistence type="predicted"/>
<evidence type="ECO:0000313" key="4">
    <source>
        <dbReference type="Proteomes" id="UP000291000"/>
    </source>
</evidence>
<dbReference type="InterPro" id="IPR036880">
    <property type="entry name" value="Kunitz_BPTI_sf"/>
</dbReference>
<keyword evidence="1" id="KW-1015">Disulfide bond</keyword>
<evidence type="ECO:0000256" key="1">
    <source>
        <dbReference type="ARBA" id="ARBA00023157"/>
    </source>
</evidence>
<feature type="domain" description="BPTI/Kunitz inhibitor" evidence="2">
    <location>
        <begin position="210"/>
        <end position="260"/>
    </location>
</feature>
<dbReference type="PROSITE" id="PS00280">
    <property type="entry name" value="BPTI_KUNITZ_1"/>
    <property type="match status" value="1"/>
</dbReference>
<dbReference type="GO" id="GO:0005615">
    <property type="term" value="C:extracellular space"/>
    <property type="evidence" value="ECO:0007669"/>
    <property type="project" value="TreeGrafter"/>
</dbReference>
<dbReference type="SMART" id="SM00131">
    <property type="entry name" value="KU"/>
    <property type="match status" value="1"/>
</dbReference>
<dbReference type="GO" id="GO:0004867">
    <property type="term" value="F:serine-type endopeptidase inhibitor activity"/>
    <property type="evidence" value="ECO:0007669"/>
    <property type="project" value="InterPro"/>
</dbReference>
<evidence type="ECO:0000259" key="2">
    <source>
        <dbReference type="PROSITE" id="PS50279"/>
    </source>
</evidence>
<dbReference type="Proteomes" id="UP000291000">
    <property type="component" value="Chromosome 13"/>
</dbReference>
<keyword evidence="4" id="KW-1185">Reference proteome</keyword>
<reference evidence="3 4" key="1">
    <citation type="submission" date="2016-04" db="EMBL/GenBank/DDBJ databases">
        <title>Polished mammalian reference genomes with single-molecule sequencing and chromosome conformation capture applied to the Capra hircus genome.</title>
        <authorList>
            <person name="Bickhart D.M."/>
            <person name="Koren S."/>
            <person name="Rosen B."/>
            <person name="Hastie A."/>
            <person name="Liachko I."/>
            <person name="Sullivan S.T."/>
            <person name="Burton J."/>
            <person name="Sayre B.L."/>
            <person name="Huson H.J."/>
            <person name="Lee J."/>
            <person name="Lam E."/>
            <person name="Kelley C.M."/>
            <person name="Hutchison J.L."/>
            <person name="Zhou Y."/>
            <person name="Sun J."/>
            <person name="Crisa A."/>
            <person name="Schwartz J.C."/>
            <person name="Hammond J.A."/>
            <person name="Schroeder S.G."/>
            <person name="Liu G.E."/>
            <person name="Dunham M."/>
            <person name="Shendure J."/>
            <person name="Sonstegard T.S."/>
            <person name="Phillippy A.M."/>
            <person name="Van Tassell C.P."/>
            <person name="Smith T.P."/>
        </authorList>
    </citation>
    <scope>NUCLEOTIDE SEQUENCE [LARGE SCALE GENOMIC DNA]</scope>
</reference>
<dbReference type="Ensembl" id="ENSCHIT00000024548.1">
    <property type="protein sequence ID" value="ENSCHIP00000016739.1"/>
    <property type="gene ID" value="ENSCHIG00000016875.1"/>
</dbReference>
<dbReference type="InterPro" id="IPR020901">
    <property type="entry name" value="Prtase_inh_Kunz-CS"/>
</dbReference>
<dbReference type="PANTHER" id="PTHR10083">
    <property type="entry name" value="KUNITZ-TYPE PROTEASE INHIBITOR-RELATED"/>
    <property type="match status" value="1"/>
</dbReference>
<dbReference type="InterPro" id="IPR050098">
    <property type="entry name" value="TFPI/VKTCI-like"/>
</dbReference>
<dbReference type="Pfam" id="PF00014">
    <property type="entry name" value="Kunitz_BPTI"/>
    <property type="match status" value="1"/>
</dbReference>
<dbReference type="Ensembl" id="ENSCHIT00000024540.1">
    <property type="protein sequence ID" value="ENSCHIP00000016732.1"/>
    <property type="gene ID" value="ENSCHIG00000016875.1"/>
</dbReference>
<protein>
    <recommendedName>
        <fullName evidence="2">BPTI/Kunitz inhibitor domain-containing protein</fullName>
    </recommendedName>
</protein>
<evidence type="ECO:0000313" key="3">
    <source>
        <dbReference type="Ensembl" id="ENSCHIP00000016732.1"/>
    </source>
</evidence>
<accession>A0A452EXF3</accession>
<dbReference type="PROSITE" id="PS50279">
    <property type="entry name" value="BPTI_KUNITZ_2"/>
    <property type="match status" value="1"/>
</dbReference>
<dbReference type="Gene3D" id="4.10.410.10">
    <property type="entry name" value="Pancreatic trypsin inhibitor Kunitz domain"/>
    <property type="match status" value="1"/>
</dbReference>
<dbReference type="GeneTree" id="ENSGT00970000193472"/>
<dbReference type="InterPro" id="IPR002223">
    <property type="entry name" value="Kunitz_BPTI"/>
</dbReference>
<dbReference type="SUPFAM" id="SSF57362">
    <property type="entry name" value="BPTI-like"/>
    <property type="match status" value="1"/>
</dbReference>